<dbReference type="RefSeq" id="WP_231933404.1">
    <property type="nucleotide sequence ID" value="NZ_LT607753.1"/>
</dbReference>
<accession>A0A1C5JWT7</accession>
<feature type="region of interest" description="Disordered" evidence="1">
    <location>
        <begin position="78"/>
        <end position="102"/>
    </location>
</feature>
<keyword evidence="2" id="KW-0472">Membrane</keyword>
<protein>
    <recommendedName>
        <fullName evidence="5">Cell wall-active antibiotics response LiaF-like C-terminal domain-containing protein</fullName>
    </recommendedName>
</protein>
<feature type="transmembrane region" description="Helical" evidence="2">
    <location>
        <begin position="47"/>
        <end position="68"/>
    </location>
</feature>
<proteinExistence type="predicted"/>
<gene>
    <name evidence="3" type="ORF">GA0070614_5523</name>
</gene>
<dbReference type="Proteomes" id="UP000198215">
    <property type="component" value="Chromosome I"/>
</dbReference>
<evidence type="ECO:0000256" key="1">
    <source>
        <dbReference type="SAM" id="MobiDB-lite"/>
    </source>
</evidence>
<name>A0A1C5JWT7_9ACTN</name>
<keyword evidence="2" id="KW-1133">Transmembrane helix</keyword>
<keyword evidence="2" id="KW-0812">Transmembrane</keyword>
<feature type="region of interest" description="Disordered" evidence="1">
    <location>
        <begin position="1"/>
        <end position="39"/>
    </location>
</feature>
<evidence type="ECO:0000313" key="4">
    <source>
        <dbReference type="Proteomes" id="UP000198215"/>
    </source>
</evidence>
<evidence type="ECO:0000256" key="2">
    <source>
        <dbReference type="SAM" id="Phobius"/>
    </source>
</evidence>
<keyword evidence="4" id="KW-1185">Reference proteome</keyword>
<organism evidence="3 4">
    <name type="scientific">Micromonospora coxensis</name>
    <dbReference type="NCBI Taxonomy" id="356852"/>
    <lineage>
        <taxon>Bacteria</taxon>
        <taxon>Bacillati</taxon>
        <taxon>Actinomycetota</taxon>
        <taxon>Actinomycetes</taxon>
        <taxon>Micromonosporales</taxon>
        <taxon>Micromonosporaceae</taxon>
        <taxon>Micromonospora</taxon>
    </lineage>
</organism>
<dbReference type="AlphaFoldDB" id="A0A1C5JWT7"/>
<dbReference type="EMBL" id="LT607753">
    <property type="protein sequence ID" value="SCG74781.1"/>
    <property type="molecule type" value="Genomic_DNA"/>
</dbReference>
<sequence>MAGSEPDSNARPAAGETAGHAPPVVEVTGAPTDEPADRSPYPSAARLLAAAAIVVLALGALAVTATLANPDRLGIAFSGGRPSAPTPAPAAPGRGGTARAAAAEQALTAPLGDLRRGTFELVDGLSSFRLRTEDLGDDLYQISSPADSVVLPRPEVRGERVQVRLVKTGGHGRGAVDVVLNSRVTWRLRLIGGVSEHLLDLTSARLSGVELIGGAARIDLRLPETRGALTVRMTGGVHQFVVHAPGRPPVRIRVGAGAGEVTLYDDRRDGVGAGEMISSPNWDRAVDRVYVDLVAGAHTVTVRPD</sequence>
<evidence type="ECO:0000313" key="3">
    <source>
        <dbReference type="EMBL" id="SCG74781.1"/>
    </source>
</evidence>
<evidence type="ECO:0008006" key="5">
    <source>
        <dbReference type="Google" id="ProtNLM"/>
    </source>
</evidence>
<reference evidence="4" key="1">
    <citation type="submission" date="2016-06" db="EMBL/GenBank/DDBJ databases">
        <authorList>
            <person name="Varghese N."/>
            <person name="Submissions Spin"/>
        </authorList>
    </citation>
    <scope>NUCLEOTIDE SEQUENCE [LARGE SCALE GENOMIC DNA]</scope>
    <source>
        <strain evidence="4">DSM 45161</strain>
    </source>
</reference>